<protein>
    <recommendedName>
        <fullName evidence="13">C2H2-type domain-containing protein</fullName>
    </recommendedName>
</protein>
<dbReference type="AlphaFoldDB" id="A0A3B3ZA22"/>
<evidence type="ECO:0000256" key="2">
    <source>
        <dbReference type="ARBA" id="ARBA00006991"/>
    </source>
</evidence>
<keyword evidence="7" id="KW-0805">Transcription regulation</keyword>
<dbReference type="FunFam" id="3.30.160.60:FF:000100">
    <property type="entry name" value="Zinc finger 45-like"/>
    <property type="match status" value="1"/>
</dbReference>
<keyword evidence="4" id="KW-0677">Repeat</keyword>
<dbReference type="Pfam" id="PF00096">
    <property type="entry name" value="zf-C2H2"/>
    <property type="match status" value="2"/>
</dbReference>
<name>A0A3B3ZA22_9GOBI</name>
<evidence type="ECO:0000256" key="1">
    <source>
        <dbReference type="ARBA" id="ARBA00004123"/>
    </source>
</evidence>
<evidence type="ECO:0000259" key="13">
    <source>
        <dbReference type="PROSITE" id="PS50157"/>
    </source>
</evidence>
<dbReference type="PANTHER" id="PTHR14196:SF12">
    <property type="entry name" value="ZINC FINGER PROTEIN 208-LIKE"/>
    <property type="match status" value="1"/>
</dbReference>
<keyword evidence="3" id="KW-0479">Metal-binding</keyword>
<evidence type="ECO:0000256" key="11">
    <source>
        <dbReference type="PROSITE-ProRule" id="PRU00042"/>
    </source>
</evidence>
<dbReference type="Ensembl" id="ENSPMGT00000001345.1">
    <property type="protein sequence ID" value="ENSPMGP00000001266.1"/>
    <property type="gene ID" value="ENSPMGG00000001113.1"/>
</dbReference>
<accession>A0A3B3ZA22</accession>
<dbReference type="GO" id="GO:0000981">
    <property type="term" value="F:DNA-binding transcription factor activity, RNA polymerase II-specific"/>
    <property type="evidence" value="ECO:0007669"/>
    <property type="project" value="TreeGrafter"/>
</dbReference>
<dbReference type="SMART" id="SM00355">
    <property type="entry name" value="ZnF_C2H2"/>
    <property type="match status" value="3"/>
</dbReference>
<evidence type="ECO:0000256" key="8">
    <source>
        <dbReference type="ARBA" id="ARBA00023125"/>
    </source>
</evidence>
<proteinExistence type="inferred from homology"/>
<evidence type="ECO:0000256" key="7">
    <source>
        <dbReference type="ARBA" id="ARBA00023015"/>
    </source>
</evidence>
<dbReference type="PROSITE" id="PS50157">
    <property type="entry name" value="ZINC_FINGER_C2H2_2"/>
    <property type="match status" value="2"/>
</dbReference>
<dbReference type="InterPro" id="IPR013087">
    <property type="entry name" value="Znf_C2H2_type"/>
</dbReference>
<keyword evidence="5 11" id="KW-0863">Zinc-finger</keyword>
<dbReference type="SUPFAM" id="SSF57667">
    <property type="entry name" value="beta-beta-alpha zinc fingers"/>
    <property type="match status" value="2"/>
</dbReference>
<evidence type="ECO:0000256" key="5">
    <source>
        <dbReference type="ARBA" id="ARBA00022771"/>
    </source>
</evidence>
<keyword evidence="8" id="KW-0238">DNA-binding</keyword>
<feature type="domain" description="C2H2-type" evidence="13">
    <location>
        <begin position="48"/>
        <end position="75"/>
    </location>
</feature>
<keyword evidence="10" id="KW-0539">Nucleus</keyword>
<reference evidence="14" key="1">
    <citation type="submission" date="2025-08" db="UniProtKB">
        <authorList>
            <consortium name="Ensembl"/>
        </authorList>
    </citation>
    <scope>IDENTIFICATION</scope>
</reference>
<evidence type="ECO:0000256" key="4">
    <source>
        <dbReference type="ARBA" id="ARBA00022737"/>
    </source>
</evidence>
<dbReference type="Gene3D" id="3.30.160.60">
    <property type="entry name" value="Classic Zinc Finger"/>
    <property type="match status" value="3"/>
</dbReference>
<dbReference type="GO" id="GO:0005634">
    <property type="term" value="C:nucleus"/>
    <property type="evidence" value="ECO:0007669"/>
    <property type="project" value="UniProtKB-SubCell"/>
</dbReference>
<comment type="similarity">
    <text evidence="2">Belongs to the krueppel C2H2-type zinc-finger protein family.</text>
</comment>
<dbReference type="Proteomes" id="UP000261520">
    <property type="component" value="Unplaced"/>
</dbReference>
<evidence type="ECO:0000256" key="9">
    <source>
        <dbReference type="ARBA" id="ARBA00023163"/>
    </source>
</evidence>
<evidence type="ECO:0000256" key="6">
    <source>
        <dbReference type="ARBA" id="ARBA00022833"/>
    </source>
</evidence>
<evidence type="ECO:0000256" key="10">
    <source>
        <dbReference type="ARBA" id="ARBA00023242"/>
    </source>
</evidence>
<dbReference type="InterPro" id="IPR036236">
    <property type="entry name" value="Znf_C2H2_sf"/>
</dbReference>
<evidence type="ECO:0000313" key="14">
    <source>
        <dbReference type="Ensembl" id="ENSPMGP00000001266.1"/>
    </source>
</evidence>
<dbReference type="Pfam" id="PF13912">
    <property type="entry name" value="zf-C2H2_6"/>
    <property type="match status" value="1"/>
</dbReference>
<evidence type="ECO:0000256" key="3">
    <source>
        <dbReference type="ARBA" id="ARBA00022723"/>
    </source>
</evidence>
<evidence type="ECO:0000256" key="12">
    <source>
        <dbReference type="SAM" id="MobiDB-lite"/>
    </source>
</evidence>
<keyword evidence="15" id="KW-1185">Reference proteome</keyword>
<dbReference type="InterPro" id="IPR050717">
    <property type="entry name" value="C2H2-ZF_Transcription_Reg"/>
</dbReference>
<keyword evidence="6" id="KW-0862">Zinc</keyword>
<feature type="region of interest" description="Disordered" evidence="12">
    <location>
        <begin position="1"/>
        <end position="49"/>
    </location>
</feature>
<dbReference type="PANTHER" id="PTHR14196">
    <property type="entry name" value="ODD-SKIPPED - RELATED"/>
    <property type="match status" value="1"/>
</dbReference>
<dbReference type="FunFam" id="3.30.160.60:FF:000478">
    <property type="entry name" value="Zinc finger protein 133"/>
    <property type="match status" value="1"/>
</dbReference>
<dbReference type="GO" id="GO:0000977">
    <property type="term" value="F:RNA polymerase II transcription regulatory region sequence-specific DNA binding"/>
    <property type="evidence" value="ECO:0007669"/>
    <property type="project" value="TreeGrafter"/>
</dbReference>
<dbReference type="PROSITE" id="PS00028">
    <property type="entry name" value="ZINC_FINGER_C2H2_1"/>
    <property type="match status" value="2"/>
</dbReference>
<dbReference type="GO" id="GO:0008270">
    <property type="term" value="F:zinc ion binding"/>
    <property type="evidence" value="ECO:0007669"/>
    <property type="project" value="UniProtKB-KW"/>
</dbReference>
<sequence length="132" mass="14647">MATSKSTIQREEESFSSSGPCLNQGLKKEIPETPQIKEEPEEPRERPYSCSDCNKSFSHVGSLIAHRRTHTGEKPFSCSICQKDFPNLTGLNCHKPYSCSICNKTFSQTSSLNVHKRTHSAPFSPPSSPAMT</sequence>
<feature type="domain" description="C2H2-type" evidence="13">
    <location>
        <begin position="97"/>
        <end position="124"/>
    </location>
</feature>
<reference evidence="14" key="2">
    <citation type="submission" date="2025-09" db="UniProtKB">
        <authorList>
            <consortium name="Ensembl"/>
        </authorList>
    </citation>
    <scope>IDENTIFICATION</scope>
</reference>
<dbReference type="FunFam" id="3.30.160.60:FF:000931">
    <property type="entry name" value="zinc finger protein 697"/>
    <property type="match status" value="1"/>
</dbReference>
<keyword evidence="9" id="KW-0804">Transcription</keyword>
<comment type="subcellular location">
    <subcellularLocation>
        <location evidence="1">Nucleus</location>
    </subcellularLocation>
</comment>
<evidence type="ECO:0000313" key="15">
    <source>
        <dbReference type="Proteomes" id="UP000261520"/>
    </source>
</evidence>
<feature type="compositionally biased region" description="Basic and acidic residues" evidence="12">
    <location>
        <begin position="26"/>
        <end position="47"/>
    </location>
</feature>
<organism evidence="14 15">
    <name type="scientific">Periophthalmus magnuspinnatus</name>
    <dbReference type="NCBI Taxonomy" id="409849"/>
    <lineage>
        <taxon>Eukaryota</taxon>
        <taxon>Metazoa</taxon>
        <taxon>Chordata</taxon>
        <taxon>Craniata</taxon>
        <taxon>Vertebrata</taxon>
        <taxon>Euteleostomi</taxon>
        <taxon>Actinopterygii</taxon>
        <taxon>Neopterygii</taxon>
        <taxon>Teleostei</taxon>
        <taxon>Neoteleostei</taxon>
        <taxon>Acanthomorphata</taxon>
        <taxon>Gobiaria</taxon>
        <taxon>Gobiiformes</taxon>
        <taxon>Gobioidei</taxon>
        <taxon>Gobiidae</taxon>
        <taxon>Oxudercinae</taxon>
        <taxon>Periophthalmus</taxon>
    </lineage>
</organism>